<dbReference type="InterPro" id="IPR019322">
    <property type="entry name" value="TIMM29"/>
</dbReference>
<dbReference type="Pfam" id="PF10171">
    <property type="entry name" value="Tim29"/>
    <property type="match status" value="1"/>
</dbReference>
<dbReference type="GeneTree" id="ENSGT00390000018541"/>
<organism evidence="1 2">
    <name type="scientific">Leptobrachium leishanense</name>
    <name type="common">Leishan spiny toad</name>
    <dbReference type="NCBI Taxonomy" id="445787"/>
    <lineage>
        <taxon>Eukaryota</taxon>
        <taxon>Metazoa</taxon>
        <taxon>Chordata</taxon>
        <taxon>Craniata</taxon>
        <taxon>Vertebrata</taxon>
        <taxon>Euteleostomi</taxon>
        <taxon>Amphibia</taxon>
        <taxon>Batrachia</taxon>
        <taxon>Anura</taxon>
        <taxon>Pelobatoidea</taxon>
        <taxon>Megophryidae</taxon>
        <taxon>Leptobrachium</taxon>
    </lineage>
</organism>
<protein>
    <submittedName>
        <fullName evidence="1">Translocase of inner mitochondrial membrane 29</fullName>
    </submittedName>
</protein>
<accession>A0A8C5LW61</accession>
<dbReference type="PANTHER" id="PTHR21435:SF1">
    <property type="entry name" value="MITOCHONDRIAL IMPORT INNER MEMBRANE TRANSLOCASE SUBUNIT TIM29"/>
    <property type="match status" value="1"/>
</dbReference>
<proteinExistence type="predicted"/>
<gene>
    <name evidence="1" type="primary">TIMM29</name>
</gene>
<sequence>MAARSIRMLFRRSCSNAAPVSPPAGEVRKLGRWERLRTGRMGIWVKSLLHDYAEACKDIVTGAKERPGKAAFYISLLSGISVCSSKSPSLESFQCSFMEASESLLLLSPWTRSGKSDRHLQHLADLTNQGRLRYVNLMVFSLVYESPYDPDVALYAAQCSHLKPRWSEFPSRVLDVGFFGHWWLLRSNMEEFDMNEDEFAHLPEHMKTITFNDLHSEENERLFQEQYQPVVMPEEQEE</sequence>
<dbReference type="OrthoDB" id="5970620at2759"/>
<name>A0A8C5LW61_9ANUR</name>
<evidence type="ECO:0000313" key="1">
    <source>
        <dbReference type="Ensembl" id="ENSLLEP00000005163.1"/>
    </source>
</evidence>
<reference evidence="1" key="2">
    <citation type="submission" date="2025-09" db="UniProtKB">
        <authorList>
            <consortium name="Ensembl"/>
        </authorList>
    </citation>
    <scope>IDENTIFICATION</scope>
</reference>
<dbReference type="Proteomes" id="UP000694569">
    <property type="component" value="Unplaced"/>
</dbReference>
<evidence type="ECO:0000313" key="2">
    <source>
        <dbReference type="Proteomes" id="UP000694569"/>
    </source>
</evidence>
<dbReference type="Ensembl" id="ENSLLET00000005389.1">
    <property type="protein sequence ID" value="ENSLLEP00000005163.1"/>
    <property type="gene ID" value="ENSLLEG00000003295.1"/>
</dbReference>
<dbReference type="GO" id="GO:0042721">
    <property type="term" value="C:TIM22 mitochondrial import inner membrane insertion complex"/>
    <property type="evidence" value="ECO:0007669"/>
    <property type="project" value="InterPro"/>
</dbReference>
<keyword evidence="2" id="KW-1185">Reference proteome</keyword>
<dbReference type="AlphaFoldDB" id="A0A8C5LW61"/>
<dbReference type="PANTHER" id="PTHR21435">
    <property type="entry name" value="MITOCHONDRIAL IMPORT INNER MEMBRANE TRANSLOCASE SUBUNIT TIM29"/>
    <property type="match status" value="1"/>
</dbReference>
<dbReference type="GO" id="GO:0045039">
    <property type="term" value="P:protein insertion into mitochondrial inner membrane"/>
    <property type="evidence" value="ECO:0007669"/>
    <property type="project" value="TreeGrafter"/>
</dbReference>
<reference evidence="1" key="1">
    <citation type="submission" date="2025-08" db="UniProtKB">
        <authorList>
            <consortium name="Ensembl"/>
        </authorList>
    </citation>
    <scope>IDENTIFICATION</scope>
</reference>